<feature type="compositionally biased region" description="Basic and acidic residues" evidence="11">
    <location>
        <begin position="388"/>
        <end position="412"/>
    </location>
</feature>
<feature type="compositionally biased region" description="Basic and acidic residues" evidence="11">
    <location>
        <begin position="355"/>
        <end position="365"/>
    </location>
</feature>
<comment type="caution">
    <text evidence="13">The sequence shown here is derived from an EMBL/GenBank/DDBJ whole genome shotgun (WGS) entry which is preliminary data.</text>
</comment>
<dbReference type="InterPro" id="IPR011009">
    <property type="entry name" value="Kinase-like_dom_sf"/>
</dbReference>
<evidence type="ECO:0000313" key="14">
    <source>
        <dbReference type="Proteomes" id="UP000631114"/>
    </source>
</evidence>
<dbReference type="InterPro" id="IPR000719">
    <property type="entry name" value="Prot_kinase_dom"/>
</dbReference>
<dbReference type="InterPro" id="IPR050235">
    <property type="entry name" value="CK1_Ser-Thr_kinase"/>
</dbReference>
<feature type="compositionally biased region" description="Low complexity" evidence="11">
    <location>
        <begin position="413"/>
        <end position="437"/>
    </location>
</feature>
<dbReference type="FunFam" id="3.30.200.20:FF:000538">
    <property type="entry name" value="Putative Casein kinase I"/>
    <property type="match status" value="1"/>
</dbReference>
<keyword evidence="4 10" id="KW-0723">Serine/threonine-protein kinase</keyword>
<dbReference type="GO" id="GO:0004674">
    <property type="term" value="F:protein serine/threonine kinase activity"/>
    <property type="evidence" value="ECO:0007669"/>
    <property type="project" value="UniProtKB-KW"/>
</dbReference>
<evidence type="ECO:0000259" key="12">
    <source>
        <dbReference type="PROSITE" id="PS50011"/>
    </source>
</evidence>
<dbReference type="EC" id="2.7.11.1" evidence="3"/>
<dbReference type="InterPro" id="IPR008271">
    <property type="entry name" value="Ser/Thr_kinase_AS"/>
</dbReference>
<dbReference type="Pfam" id="PF00069">
    <property type="entry name" value="Pkinase"/>
    <property type="match status" value="1"/>
</dbReference>
<evidence type="ECO:0000256" key="7">
    <source>
        <dbReference type="ARBA" id="ARBA00022777"/>
    </source>
</evidence>
<dbReference type="InterPro" id="IPR017441">
    <property type="entry name" value="Protein_kinase_ATP_BS"/>
</dbReference>
<evidence type="ECO:0000256" key="11">
    <source>
        <dbReference type="SAM" id="MobiDB-lite"/>
    </source>
</evidence>
<keyword evidence="8 9" id="KW-0067">ATP-binding</keyword>
<feature type="region of interest" description="Disordered" evidence="11">
    <location>
        <begin position="338"/>
        <end position="365"/>
    </location>
</feature>
<dbReference type="FunFam" id="1.10.510.10:FF:000596">
    <property type="entry name" value="CK1 family protein kinase"/>
    <property type="match status" value="1"/>
</dbReference>
<keyword evidence="6 9" id="KW-0547">Nucleotide-binding</keyword>
<dbReference type="CDD" id="cd14125">
    <property type="entry name" value="STKc_CK1_delta_epsilon"/>
    <property type="match status" value="1"/>
</dbReference>
<keyword evidence="5" id="KW-0808">Transferase</keyword>
<sequence length="496" mass="56308">MFSSEHVIGTKFKIERKIGSGSFGELFLGVNIQTGEEVAIKLEHVKTKHPQLHYESKLYMLLQGGTGIPHLKWFGVDDEFNVMVIDLLGPSLEDLFNYCNRKFTLKTVLMLADQLINRVEYMHSKGFLHRDIKPDNFLMGLGRKANQVYIIDYGLAKKYRDLQTHTHIPYRENKNLTGTARYASVNTHLGVEQSRRDDLESLGYVLMYFLRGSLPWQGLKAGTKKQKYDKISEKKMLTPIEVLYSPPCTYLWAHWACHTVIGEFMLSASKIQQVLCKSYPSEFITYFHYCRSLRFDDKPHYPYLKTLFRDLFIREGYQFDYVFDWTILKYPQIGANSRAQMPSGKVGANIGPSAERVERTSVGQEIRDRFSGAVEAFARRNNSGSDPTKQKSAEDGPSSKELVPDTERDRTSSSRNGSSSKRAVISSSRPSSSSYEPGESRASRLASSNARLSTHRIQQGFESKSASFTRATAARGTRDDPLGSFELLSIGAEKRK</sequence>
<dbReference type="GO" id="GO:0005524">
    <property type="term" value="F:ATP binding"/>
    <property type="evidence" value="ECO:0007669"/>
    <property type="project" value="UniProtKB-UniRule"/>
</dbReference>
<dbReference type="PROSITE" id="PS50011">
    <property type="entry name" value="PROTEIN_KINASE_DOM"/>
    <property type="match status" value="1"/>
</dbReference>
<dbReference type="PROSITE" id="PS00107">
    <property type="entry name" value="PROTEIN_KINASE_ATP"/>
    <property type="match status" value="1"/>
</dbReference>
<evidence type="ECO:0000256" key="5">
    <source>
        <dbReference type="ARBA" id="ARBA00022679"/>
    </source>
</evidence>
<dbReference type="Gene3D" id="1.10.510.10">
    <property type="entry name" value="Transferase(Phosphotransferase) domain 1"/>
    <property type="match status" value="2"/>
</dbReference>
<dbReference type="SMART" id="SM00220">
    <property type="entry name" value="S_TKc"/>
    <property type="match status" value="1"/>
</dbReference>
<evidence type="ECO:0000256" key="1">
    <source>
        <dbReference type="ARBA" id="ARBA00005926"/>
    </source>
</evidence>
<keyword evidence="14" id="KW-1185">Reference proteome</keyword>
<reference evidence="13 14" key="1">
    <citation type="submission" date="2020-10" db="EMBL/GenBank/DDBJ databases">
        <title>The Coptis chinensis genome and diversification of protoberbering-type alkaloids.</title>
        <authorList>
            <person name="Wang B."/>
            <person name="Shu S."/>
            <person name="Song C."/>
            <person name="Liu Y."/>
        </authorList>
    </citation>
    <scope>NUCLEOTIDE SEQUENCE [LARGE SCALE GENOMIC DNA]</scope>
    <source>
        <strain evidence="13">HL-2020</strain>
        <tissue evidence="13">Leaf</tissue>
    </source>
</reference>
<dbReference type="AlphaFoldDB" id="A0A835HVW7"/>
<evidence type="ECO:0000313" key="13">
    <source>
        <dbReference type="EMBL" id="KAF9605691.1"/>
    </source>
</evidence>
<feature type="binding site" evidence="9">
    <location>
        <position position="41"/>
    </location>
    <ligand>
        <name>ATP</name>
        <dbReference type="ChEBI" id="CHEBI:30616"/>
    </ligand>
</feature>
<accession>A0A835HVW7</accession>
<feature type="compositionally biased region" description="Polar residues" evidence="11">
    <location>
        <begin position="455"/>
        <end position="470"/>
    </location>
</feature>
<feature type="region of interest" description="Disordered" evidence="11">
    <location>
        <begin position="377"/>
        <end position="483"/>
    </location>
</feature>
<comment type="subunit">
    <text evidence="2">Monomer.</text>
</comment>
<feature type="compositionally biased region" description="Low complexity" evidence="11">
    <location>
        <begin position="443"/>
        <end position="452"/>
    </location>
</feature>
<organism evidence="13 14">
    <name type="scientific">Coptis chinensis</name>
    <dbReference type="NCBI Taxonomy" id="261450"/>
    <lineage>
        <taxon>Eukaryota</taxon>
        <taxon>Viridiplantae</taxon>
        <taxon>Streptophyta</taxon>
        <taxon>Embryophyta</taxon>
        <taxon>Tracheophyta</taxon>
        <taxon>Spermatophyta</taxon>
        <taxon>Magnoliopsida</taxon>
        <taxon>Ranunculales</taxon>
        <taxon>Ranunculaceae</taxon>
        <taxon>Coptidoideae</taxon>
        <taxon>Coptis</taxon>
    </lineage>
</organism>
<evidence type="ECO:0000256" key="4">
    <source>
        <dbReference type="ARBA" id="ARBA00022527"/>
    </source>
</evidence>
<comment type="similarity">
    <text evidence="1">Belongs to the protein kinase superfamily. CK1 Ser/Thr protein kinase family. Casein kinase I subfamily.</text>
</comment>
<proteinExistence type="inferred from homology"/>
<evidence type="ECO:0000256" key="10">
    <source>
        <dbReference type="RuleBase" id="RU000304"/>
    </source>
</evidence>
<evidence type="ECO:0000256" key="3">
    <source>
        <dbReference type="ARBA" id="ARBA00012513"/>
    </source>
</evidence>
<dbReference type="PROSITE" id="PS00108">
    <property type="entry name" value="PROTEIN_KINASE_ST"/>
    <property type="match status" value="1"/>
</dbReference>
<dbReference type="OrthoDB" id="5800476at2759"/>
<name>A0A835HVW7_9MAGN</name>
<gene>
    <name evidence="13" type="ORF">IFM89_018034</name>
</gene>
<keyword evidence="7" id="KW-0418">Kinase</keyword>
<dbReference type="Proteomes" id="UP000631114">
    <property type="component" value="Unassembled WGS sequence"/>
</dbReference>
<dbReference type="PANTHER" id="PTHR11909">
    <property type="entry name" value="CASEIN KINASE-RELATED"/>
    <property type="match status" value="1"/>
</dbReference>
<evidence type="ECO:0000256" key="9">
    <source>
        <dbReference type="PROSITE-ProRule" id="PRU10141"/>
    </source>
</evidence>
<protein>
    <recommendedName>
        <fullName evidence="3">non-specific serine/threonine protein kinase</fullName>
        <ecNumber evidence="3">2.7.11.1</ecNumber>
    </recommendedName>
</protein>
<evidence type="ECO:0000256" key="8">
    <source>
        <dbReference type="ARBA" id="ARBA00022840"/>
    </source>
</evidence>
<feature type="domain" description="Protein kinase" evidence="12">
    <location>
        <begin position="12"/>
        <end position="313"/>
    </location>
</feature>
<dbReference type="SUPFAM" id="SSF56112">
    <property type="entry name" value="Protein kinase-like (PK-like)"/>
    <property type="match status" value="1"/>
</dbReference>
<dbReference type="EMBL" id="JADFTS010000005">
    <property type="protein sequence ID" value="KAF9605691.1"/>
    <property type="molecule type" value="Genomic_DNA"/>
</dbReference>
<evidence type="ECO:0000256" key="2">
    <source>
        <dbReference type="ARBA" id="ARBA00011245"/>
    </source>
</evidence>
<evidence type="ECO:0000256" key="6">
    <source>
        <dbReference type="ARBA" id="ARBA00022741"/>
    </source>
</evidence>